<feature type="signal peptide" evidence="1">
    <location>
        <begin position="1"/>
        <end position="22"/>
    </location>
</feature>
<feature type="chain" id="PRO_5015552683" evidence="1">
    <location>
        <begin position="23"/>
        <end position="292"/>
    </location>
</feature>
<keyword evidence="1" id="KW-0732">Signal</keyword>
<accession>A0A2S4UC08</accession>
<comment type="caution">
    <text evidence="2">The sequence shown here is derived from an EMBL/GenBank/DDBJ whole genome shotgun (WGS) entry which is preliminary data.</text>
</comment>
<dbReference type="EMBL" id="PKSL01000394">
    <property type="protein sequence ID" value="POV94726.1"/>
    <property type="molecule type" value="Genomic_DNA"/>
</dbReference>
<dbReference type="AlphaFoldDB" id="A0A2S4UC08"/>
<sequence length="292" mass="31108">MTAYNFVFTVISLLAQISTSRALQCGDGKFNLNECKTAQAGIPYQQPRLTLGPTGPIETSSLAGGCLIVIHRISPGNVAAQADVDKALNTIYGCPGSSGFTDVQSVGGSTIQVSRSTNNMTAYTFFFIVISAPYVEPPEGTTCSQELKVKKEDCKKAQAAIVYQKPSLTIGPTGPFATTVKAGGCVIQIRRMRYAQTVVAKADVDRALTTIFGCSPSAGSAFVKSVGHIVRVTVEPLRQYQIRRMRYAQTVVAKADVDRALTTIFGCSPSAGSAFVKSVGHIVRVTVEPLRQ</sequence>
<dbReference type="Proteomes" id="UP000239156">
    <property type="component" value="Unassembled WGS sequence"/>
</dbReference>
<name>A0A2S4UC08_9BASI</name>
<evidence type="ECO:0000313" key="2">
    <source>
        <dbReference type="EMBL" id="POV94726.1"/>
    </source>
</evidence>
<protein>
    <submittedName>
        <fullName evidence="2">Uncharacterized protein</fullName>
    </submittedName>
</protein>
<dbReference type="VEuPathDB" id="FungiDB:PSHT_12094"/>
<proteinExistence type="predicted"/>
<keyword evidence="3" id="KW-1185">Reference proteome</keyword>
<dbReference type="VEuPathDB" id="FungiDB:PSTT_16692"/>
<organism evidence="2 3">
    <name type="scientific">Puccinia striiformis</name>
    <dbReference type="NCBI Taxonomy" id="27350"/>
    <lineage>
        <taxon>Eukaryota</taxon>
        <taxon>Fungi</taxon>
        <taxon>Dikarya</taxon>
        <taxon>Basidiomycota</taxon>
        <taxon>Pucciniomycotina</taxon>
        <taxon>Pucciniomycetes</taxon>
        <taxon>Pucciniales</taxon>
        <taxon>Pucciniaceae</taxon>
        <taxon>Puccinia</taxon>
    </lineage>
</organism>
<gene>
    <name evidence="2" type="ORF">PSTT_16692</name>
</gene>
<reference evidence="2" key="1">
    <citation type="submission" date="2017-12" db="EMBL/GenBank/DDBJ databases">
        <title>Gene loss provides genomic basis for host adaptation in cereal stripe rust fungi.</title>
        <authorList>
            <person name="Xia C."/>
        </authorList>
    </citation>
    <scope>NUCLEOTIDE SEQUENCE [LARGE SCALE GENOMIC DNA]</scope>
    <source>
        <strain evidence="2">93-210</strain>
    </source>
</reference>
<evidence type="ECO:0000313" key="3">
    <source>
        <dbReference type="Proteomes" id="UP000239156"/>
    </source>
</evidence>
<evidence type="ECO:0000256" key="1">
    <source>
        <dbReference type="SAM" id="SignalP"/>
    </source>
</evidence>